<dbReference type="SMART" id="SM00829">
    <property type="entry name" value="PKS_ER"/>
    <property type="match status" value="1"/>
</dbReference>
<reference evidence="3" key="2">
    <citation type="journal article" date="2023" name="Plants (Basel)">
        <title>Annotation of the Turnera subulata (Passifloraceae) Draft Genome Reveals the S-Locus Evolved after the Divergence of Turneroideae from Passifloroideae in a Stepwise Manner.</title>
        <authorList>
            <person name="Henning P.M."/>
            <person name="Roalson E.H."/>
            <person name="Mir W."/>
            <person name="McCubbin A.G."/>
            <person name="Shore J.S."/>
        </authorList>
    </citation>
    <scope>NUCLEOTIDE SEQUENCE</scope>
    <source>
        <strain evidence="3">F60SS</strain>
    </source>
</reference>
<dbReference type="InterPro" id="IPR041694">
    <property type="entry name" value="ADH_N_2"/>
</dbReference>
<dbReference type="InterPro" id="IPR011032">
    <property type="entry name" value="GroES-like_sf"/>
</dbReference>
<dbReference type="Gene3D" id="3.90.180.10">
    <property type="entry name" value="Medium-chain alcohol dehydrogenases, catalytic domain"/>
    <property type="match status" value="1"/>
</dbReference>
<keyword evidence="4" id="KW-1185">Reference proteome</keyword>
<evidence type="ECO:0000313" key="4">
    <source>
        <dbReference type="Proteomes" id="UP001141552"/>
    </source>
</evidence>
<dbReference type="InterPro" id="IPR045010">
    <property type="entry name" value="MDR_fam"/>
</dbReference>
<dbReference type="PANTHER" id="PTHR43205:SF32">
    <property type="entry name" value="2-ALKENAL REDUCTASE (NADP(+)-DEPENDENT)-LIKE"/>
    <property type="match status" value="1"/>
</dbReference>
<dbReference type="InterPro" id="IPR036291">
    <property type="entry name" value="NAD(P)-bd_dom_sf"/>
</dbReference>
<dbReference type="Proteomes" id="UP001141552">
    <property type="component" value="Unassembled WGS sequence"/>
</dbReference>
<comment type="caution">
    <text evidence="3">The sequence shown here is derived from an EMBL/GenBank/DDBJ whole genome shotgun (WGS) entry which is preliminary data.</text>
</comment>
<dbReference type="InterPro" id="IPR013149">
    <property type="entry name" value="ADH-like_C"/>
</dbReference>
<evidence type="ECO:0000256" key="1">
    <source>
        <dbReference type="ARBA" id="ARBA00023002"/>
    </source>
</evidence>
<dbReference type="Pfam" id="PF00107">
    <property type="entry name" value="ADH_zinc_N"/>
    <property type="match status" value="1"/>
</dbReference>
<name>A0A9Q0GA87_9ROSI</name>
<protein>
    <recommendedName>
        <fullName evidence="2">Enoyl reductase (ER) domain-containing protein</fullName>
    </recommendedName>
</protein>
<keyword evidence="1" id="KW-0560">Oxidoreductase</keyword>
<sequence length="395" mass="43450">MYSKVITNPRFLVFTRSYINLTSPRNQVTNHHLHHPSRTRAAAAATTTTMDPPGTTVVRNKQVVCKEAISSYPRASDLRIIDTSTTSLKVPQGQEALLVKNLYLSGDPHMRGSKFKNRPRLFSSGPDQPISGFGVSKVVDSGSPGFKAGDLIWGLTKWEEYTLLTSFANHVKIQHTDVPLSYYTGLLGMPGHTAYTGFYEVGRPKKGDYVFVSSAYGAVGQLVGQLAKLMGCYVVGSAGSKEKIELLKNKLGFDDAFNYKEEDMDAALKRCFPEGIDIFFDNVGGKTLDAALPHMRSHGRIAACGMLSQYDLEQPDGIFNITSLLLNRLQMKGFLVFEHMDLYPKFLDLVLPYVREGKIVYMEDIKEGLESSPAALESVFTGTSAGKVVIAVAPE</sequence>
<dbReference type="OrthoDB" id="809632at2759"/>
<organism evidence="3 4">
    <name type="scientific">Turnera subulata</name>
    <dbReference type="NCBI Taxonomy" id="218843"/>
    <lineage>
        <taxon>Eukaryota</taxon>
        <taxon>Viridiplantae</taxon>
        <taxon>Streptophyta</taxon>
        <taxon>Embryophyta</taxon>
        <taxon>Tracheophyta</taxon>
        <taxon>Spermatophyta</taxon>
        <taxon>Magnoliopsida</taxon>
        <taxon>eudicotyledons</taxon>
        <taxon>Gunneridae</taxon>
        <taxon>Pentapetalae</taxon>
        <taxon>rosids</taxon>
        <taxon>fabids</taxon>
        <taxon>Malpighiales</taxon>
        <taxon>Passifloraceae</taxon>
        <taxon>Turnera</taxon>
    </lineage>
</organism>
<dbReference type="FunFam" id="3.40.50.720:FF:000121">
    <property type="entry name" value="Prostaglandin reductase 2"/>
    <property type="match status" value="1"/>
</dbReference>
<dbReference type="SUPFAM" id="SSF50129">
    <property type="entry name" value="GroES-like"/>
    <property type="match status" value="1"/>
</dbReference>
<evidence type="ECO:0000259" key="2">
    <source>
        <dbReference type="SMART" id="SM00829"/>
    </source>
</evidence>
<accession>A0A9Q0GA87</accession>
<dbReference type="Gene3D" id="3.40.50.720">
    <property type="entry name" value="NAD(P)-binding Rossmann-like Domain"/>
    <property type="match status" value="1"/>
</dbReference>
<dbReference type="EMBL" id="JAKUCV010001418">
    <property type="protein sequence ID" value="KAJ4846484.1"/>
    <property type="molecule type" value="Genomic_DNA"/>
</dbReference>
<gene>
    <name evidence="3" type="ORF">Tsubulata_021647</name>
</gene>
<reference evidence="3" key="1">
    <citation type="submission" date="2022-02" db="EMBL/GenBank/DDBJ databases">
        <authorList>
            <person name="Henning P.M."/>
            <person name="McCubbin A.G."/>
            <person name="Shore J.S."/>
        </authorList>
    </citation>
    <scope>NUCLEOTIDE SEQUENCE</scope>
    <source>
        <strain evidence="3">F60SS</strain>
        <tissue evidence="3">Leaves</tissue>
    </source>
</reference>
<feature type="domain" description="Enoyl reductase (ER)" evidence="2">
    <location>
        <begin position="74"/>
        <end position="390"/>
    </location>
</feature>
<dbReference type="SUPFAM" id="SSF51735">
    <property type="entry name" value="NAD(P)-binding Rossmann-fold domains"/>
    <property type="match status" value="1"/>
</dbReference>
<evidence type="ECO:0000313" key="3">
    <source>
        <dbReference type="EMBL" id="KAJ4846484.1"/>
    </source>
</evidence>
<proteinExistence type="predicted"/>
<dbReference type="AlphaFoldDB" id="A0A9Q0GA87"/>
<dbReference type="PANTHER" id="PTHR43205">
    <property type="entry name" value="PROSTAGLANDIN REDUCTASE"/>
    <property type="match status" value="1"/>
</dbReference>
<dbReference type="InterPro" id="IPR020843">
    <property type="entry name" value="ER"/>
</dbReference>
<dbReference type="Pfam" id="PF16884">
    <property type="entry name" value="ADH_N_2"/>
    <property type="match status" value="1"/>
</dbReference>
<dbReference type="GO" id="GO:0032440">
    <property type="term" value="F:2-alkenal reductase [NAD(P)H] activity"/>
    <property type="evidence" value="ECO:0007669"/>
    <property type="project" value="TreeGrafter"/>
</dbReference>